<dbReference type="EMBL" id="QOVW01000063">
    <property type="protein sequence ID" value="RDB36269.1"/>
    <property type="molecule type" value="Genomic_DNA"/>
</dbReference>
<keyword evidence="1" id="KW-0472">Membrane</keyword>
<organism evidence="3 4">
    <name type="scientific">Spirobacillus cienkowskii</name>
    <dbReference type="NCBI Taxonomy" id="495820"/>
    <lineage>
        <taxon>Bacteria</taxon>
        <taxon>Pseudomonadati</taxon>
        <taxon>Bdellovibrionota</taxon>
        <taxon>Oligoflexia</taxon>
        <taxon>Silvanigrellales</taxon>
        <taxon>Spirobacillus</taxon>
    </lineage>
</organism>
<sequence length="293" mass="35628">MIFQSVINKFRINANNFACPHLFFGILVILWQFLLIFVSILFFYFVSVQSFLISTILTIFFVFFNGTRMRALGNIIHECCHARFVPERHMNYQIGKFLCYLEFSCFKTYKKDHFSHHKYLGSILLDEDFKVRHKIGLCDKNSLKFKNFMKIIFYPKNWFYLIKSSFDLSNYNKYSLLFYICYCLVLGILISIFGFELIFTFLILPFFTSYQAMKLFSDALDHGGLYFNEKKENKTRNHYFKFSFFNWLFFPRNDCFHLIHHLYPNIPTTKLFLKHIYLMRHDDEYRKRRHCIF</sequence>
<keyword evidence="4" id="KW-1185">Reference proteome</keyword>
<comment type="caution">
    <text evidence="3">The sequence shown here is derived from an EMBL/GenBank/DDBJ whole genome shotgun (WGS) entry which is preliminary data.</text>
</comment>
<name>A0A369KNL4_9BACT</name>
<reference evidence="3" key="1">
    <citation type="submission" date="2018-04" db="EMBL/GenBank/DDBJ databases">
        <title>Draft genome sequence of the Candidatus Spirobacillus cienkowskii, a pathogen of freshwater Daphnia species, reconstructed from hemolymph metagenomic reads.</title>
        <authorList>
            <person name="Bresciani L."/>
            <person name="Lemos L.N."/>
            <person name="Wale N."/>
            <person name="Lin J.Y."/>
            <person name="Fernandes G.R."/>
            <person name="Duffy M.A."/>
            <person name="Rodrigues J.M."/>
        </authorList>
    </citation>
    <scope>NUCLEOTIDE SEQUENCE [LARGE SCALE GENOMIC DNA]</scope>
    <source>
        <strain evidence="3">Binning01</strain>
    </source>
</reference>
<feature type="transmembrane region" description="Helical" evidence="1">
    <location>
        <begin position="21"/>
        <end position="45"/>
    </location>
</feature>
<evidence type="ECO:0000256" key="1">
    <source>
        <dbReference type="SAM" id="Phobius"/>
    </source>
</evidence>
<dbReference type="InterPro" id="IPR005804">
    <property type="entry name" value="FA_desaturase_dom"/>
</dbReference>
<dbReference type="Proteomes" id="UP000253934">
    <property type="component" value="Unassembled WGS sequence"/>
</dbReference>
<accession>A0A369KNL4</accession>
<dbReference type="AlphaFoldDB" id="A0A369KNL4"/>
<evidence type="ECO:0000313" key="3">
    <source>
        <dbReference type="EMBL" id="RDB36269.1"/>
    </source>
</evidence>
<evidence type="ECO:0000313" key="4">
    <source>
        <dbReference type="Proteomes" id="UP000253934"/>
    </source>
</evidence>
<evidence type="ECO:0000259" key="2">
    <source>
        <dbReference type="Pfam" id="PF00487"/>
    </source>
</evidence>
<feature type="domain" description="Fatty acid desaturase" evidence="2">
    <location>
        <begin position="56"/>
        <end position="285"/>
    </location>
</feature>
<proteinExistence type="predicted"/>
<keyword evidence="1" id="KW-1133">Transmembrane helix</keyword>
<dbReference type="GO" id="GO:0006629">
    <property type="term" value="P:lipid metabolic process"/>
    <property type="evidence" value="ECO:0007669"/>
    <property type="project" value="InterPro"/>
</dbReference>
<protein>
    <recommendedName>
        <fullName evidence="2">Fatty acid desaturase domain-containing protein</fullName>
    </recommendedName>
</protein>
<keyword evidence="1" id="KW-0812">Transmembrane</keyword>
<feature type="transmembrane region" description="Helical" evidence="1">
    <location>
        <begin position="51"/>
        <end position="67"/>
    </location>
</feature>
<feature type="transmembrane region" description="Helical" evidence="1">
    <location>
        <begin position="176"/>
        <end position="207"/>
    </location>
</feature>
<gene>
    <name evidence="3" type="ORF">DCC88_05695</name>
</gene>
<dbReference type="Pfam" id="PF00487">
    <property type="entry name" value="FA_desaturase"/>
    <property type="match status" value="1"/>
</dbReference>